<dbReference type="OrthoDB" id="2147163at2759"/>
<dbReference type="STRING" id="1392250.A0A2I2FZ33"/>
<dbReference type="EMBL" id="MSFO01000007">
    <property type="protein sequence ID" value="PLB45806.1"/>
    <property type="molecule type" value="Genomic_DNA"/>
</dbReference>
<dbReference type="GO" id="GO:0008677">
    <property type="term" value="F:2-dehydropantoate 2-reductase activity"/>
    <property type="evidence" value="ECO:0007669"/>
    <property type="project" value="UniProtKB-EC"/>
</dbReference>
<sequence length="330" mass="35785">MPLNILLYGVGSVGAIYLHQLQRAGCTVTAICRSNHDVVATSGFTMTSALFGTVTYRPDHIYRSVSDIPSDQVFDYIVVTAKCFPDSNPSLAEQLRPALTNPPRRTTAIVLAQNGIDIEAPIAAAYPDNPLISAVIYLPATQTAPGIITHPEPLNHIELGTYPSSAPQEHVDSATRFAETMRWGGGEATVFEDIQGARWRKLMVNAAWNPIGALSLCTDGGFLVTSPFARDVVWGVMMEVVALARRAGVEGVDEEAAEKLFQISKRRAELGTGRALSMLQDVRMGRPFEVEAIVGNAVRLGRKLGVEMPRLETVYALAKGRYDVMVESGK</sequence>
<evidence type="ECO:0000256" key="1">
    <source>
        <dbReference type="ARBA" id="ARBA00007870"/>
    </source>
</evidence>
<name>A0A2I2FZ33_9EURO</name>
<dbReference type="PANTHER" id="PTHR21708">
    <property type="entry name" value="PROBABLE 2-DEHYDROPANTOATE 2-REDUCTASE"/>
    <property type="match status" value="1"/>
</dbReference>
<feature type="domain" description="Ketopantoate reductase N-terminal" evidence="5">
    <location>
        <begin position="5"/>
        <end position="162"/>
    </location>
</feature>
<dbReference type="InterPro" id="IPR008927">
    <property type="entry name" value="6-PGluconate_DH-like_C_sf"/>
</dbReference>
<dbReference type="InterPro" id="IPR013752">
    <property type="entry name" value="KPA_reductase"/>
</dbReference>
<evidence type="ECO:0000256" key="2">
    <source>
        <dbReference type="ARBA" id="ARBA00022857"/>
    </source>
</evidence>
<dbReference type="Proteomes" id="UP000234275">
    <property type="component" value="Unassembled WGS sequence"/>
</dbReference>
<dbReference type="InterPro" id="IPR036291">
    <property type="entry name" value="NAD(P)-bd_dom_sf"/>
</dbReference>
<comment type="caution">
    <text evidence="7">The sequence shown here is derived from an EMBL/GenBank/DDBJ whole genome shotgun (WGS) entry which is preliminary data.</text>
</comment>
<dbReference type="InterPro" id="IPR051402">
    <property type="entry name" value="KPR-Related"/>
</dbReference>
<dbReference type="FunFam" id="1.10.1040.10:FF:000017">
    <property type="entry name" value="2-dehydropantoate 2-reductase"/>
    <property type="match status" value="1"/>
</dbReference>
<dbReference type="Gene3D" id="3.40.50.720">
    <property type="entry name" value="NAD(P)-binding Rossmann-like Domain"/>
    <property type="match status" value="1"/>
</dbReference>
<comment type="catalytic activity">
    <reaction evidence="4">
        <text>(R)-pantoate + NADP(+) = 2-dehydropantoate + NADPH + H(+)</text>
        <dbReference type="Rhea" id="RHEA:16233"/>
        <dbReference type="ChEBI" id="CHEBI:11561"/>
        <dbReference type="ChEBI" id="CHEBI:15378"/>
        <dbReference type="ChEBI" id="CHEBI:15980"/>
        <dbReference type="ChEBI" id="CHEBI:57783"/>
        <dbReference type="ChEBI" id="CHEBI:58349"/>
        <dbReference type="EC" id="1.1.1.169"/>
    </reaction>
</comment>
<keyword evidence="2 4" id="KW-0521">NADP</keyword>
<evidence type="ECO:0000313" key="7">
    <source>
        <dbReference type="EMBL" id="PLB45806.1"/>
    </source>
</evidence>
<dbReference type="Gene3D" id="1.10.1040.10">
    <property type="entry name" value="N-(1-d-carboxylethyl)-l-norvaline Dehydrogenase, domain 2"/>
    <property type="match status" value="1"/>
</dbReference>
<feature type="domain" description="Ketopantoate reductase C-terminal" evidence="6">
    <location>
        <begin position="193"/>
        <end position="320"/>
    </location>
</feature>
<evidence type="ECO:0000256" key="4">
    <source>
        <dbReference type="RuleBase" id="RU362068"/>
    </source>
</evidence>
<dbReference type="GO" id="GO:0015940">
    <property type="term" value="P:pantothenate biosynthetic process"/>
    <property type="evidence" value="ECO:0007669"/>
    <property type="project" value="InterPro"/>
</dbReference>
<dbReference type="InterPro" id="IPR003710">
    <property type="entry name" value="ApbA"/>
</dbReference>
<dbReference type="VEuPathDB" id="FungiDB:P170DRAFT_512428"/>
<proteinExistence type="inferred from homology"/>
<evidence type="ECO:0000259" key="6">
    <source>
        <dbReference type="Pfam" id="PF08546"/>
    </source>
</evidence>
<evidence type="ECO:0000259" key="5">
    <source>
        <dbReference type="Pfam" id="PF02558"/>
    </source>
</evidence>
<accession>A0A2I2FZ33</accession>
<dbReference type="GeneID" id="36562695"/>
<evidence type="ECO:0000256" key="3">
    <source>
        <dbReference type="ARBA" id="ARBA00023002"/>
    </source>
</evidence>
<dbReference type="Pfam" id="PF02558">
    <property type="entry name" value="ApbA"/>
    <property type="match status" value="1"/>
</dbReference>
<dbReference type="NCBIfam" id="TIGR00745">
    <property type="entry name" value="apbA_panE"/>
    <property type="match status" value="1"/>
</dbReference>
<keyword evidence="8" id="KW-1185">Reference proteome</keyword>
<dbReference type="GO" id="GO:0005737">
    <property type="term" value="C:cytoplasm"/>
    <property type="evidence" value="ECO:0007669"/>
    <property type="project" value="TreeGrafter"/>
</dbReference>
<dbReference type="AlphaFoldDB" id="A0A2I2FZ33"/>
<dbReference type="SUPFAM" id="SSF48179">
    <property type="entry name" value="6-phosphogluconate dehydrogenase C-terminal domain-like"/>
    <property type="match status" value="1"/>
</dbReference>
<organism evidence="7 8">
    <name type="scientific">Aspergillus steynii IBT 23096</name>
    <dbReference type="NCBI Taxonomy" id="1392250"/>
    <lineage>
        <taxon>Eukaryota</taxon>
        <taxon>Fungi</taxon>
        <taxon>Dikarya</taxon>
        <taxon>Ascomycota</taxon>
        <taxon>Pezizomycotina</taxon>
        <taxon>Eurotiomycetes</taxon>
        <taxon>Eurotiomycetidae</taxon>
        <taxon>Eurotiales</taxon>
        <taxon>Aspergillaceae</taxon>
        <taxon>Aspergillus</taxon>
        <taxon>Aspergillus subgen. Circumdati</taxon>
    </lineage>
</organism>
<dbReference type="RefSeq" id="XP_024701108.1">
    <property type="nucleotide sequence ID" value="XM_024854989.1"/>
</dbReference>
<reference evidence="7 8" key="1">
    <citation type="submission" date="2016-12" db="EMBL/GenBank/DDBJ databases">
        <title>The genomes of Aspergillus section Nigri reveals drivers in fungal speciation.</title>
        <authorList>
            <consortium name="DOE Joint Genome Institute"/>
            <person name="Vesth T.C."/>
            <person name="Nybo J."/>
            <person name="Theobald S."/>
            <person name="Brandl J."/>
            <person name="Frisvad J.C."/>
            <person name="Nielsen K.F."/>
            <person name="Lyhne E.K."/>
            <person name="Kogle M.E."/>
            <person name="Kuo A."/>
            <person name="Riley R."/>
            <person name="Clum A."/>
            <person name="Nolan M."/>
            <person name="Lipzen A."/>
            <person name="Salamov A."/>
            <person name="Henrissat B."/>
            <person name="Wiebenga A."/>
            <person name="De Vries R.P."/>
            <person name="Grigoriev I.V."/>
            <person name="Mortensen U.H."/>
            <person name="Andersen M.R."/>
            <person name="Baker S.E."/>
        </authorList>
    </citation>
    <scope>NUCLEOTIDE SEQUENCE [LARGE SCALE GENOMIC DNA]</scope>
    <source>
        <strain evidence="7 8">IBT 23096</strain>
    </source>
</reference>
<dbReference type="Pfam" id="PF08546">
    <property type="entry name" value="ApbA_C"/>
    <property type="match status" value="1"/>
</dbReference>
<protein>
    <recommendedName>
        <fullName evidence="4">2-dehydropantoate 2-reductase</fullName>
        <ecNumber evidence="4">1.1.1.169</ecNumber>
    </recommendedName>
    <alternativeName>
        <fullName evidence="4">Ketopantoate reductase</fullName>
    </alternativeName>
</protein>
<dbReference type="PANTHER" id="PTHR21708:SF30">
    <property type="entry name" value="2-DEHYDROPANTOATE 2-REDUCTASE-RELATED"/>
    <property type="match status" value="1"/>
</dbReference>
<dbReference type="EC" id="1.1.1.169" evidence="4"/>
<comment type="function">
    <text evidence="4">Catalyzes the NADPH-dependent reduction of ketopantoate into pantoic acid.</text>
</comment>
<evidence type="ECO:0000313" key="8">
    <source>
        <dbReference type="Proteomes" id="UP000234275"/>
    </source>
</evidence>
<comment type="similarity">
    <text evidence="1 4">Belongs to the ketopantoate reductase family.</text>
</comment>
<keyword evidence="3 4" id="KW-0560">Oxidoreductase</keyword>
<dbReference type="SUPFAM" id="SSF51735">
    <property type="entry name" value="NAD(P)-binding Rossmann-fold domains"/>
    <property type="match status" value="1"/>
</dbReference>
<dbReference type="InterPro" id="IPR013332">
    <property type="entry name" value="KPR_N"/>
</dbReference>
<gene>
    <name evidence="7" type="ORF">P170DRAFT_512428</name>
</gene>
<dbReference type="InterPro" id="IPR013328">
    <property type="entry name" value="6PGD_dom2"/>
</dbReference>